<evidence type="ECO:0000313" key="3">
    <source>
        <dbReference type="EMBL" id="EGG00618.1"/>
    </source>
</evidence>
<accession>F4S3Z7</accession>
<dbReference type="Proteomes" id="UP000001072">
    <property type="component" value="Unassembled WGS sequence"/>
</dbReference>
<protein>
    <submittedName>
        <fullName evidence="3">Uncharacterized protein</fullName>
    </submittedName>
</protein>
<dbReference type="HOGENOM" id="CLU_778629_0_0_1"/>
<dbReference type="KEGG" id="mlr:MELLADRAFT_93115"/>
<dbReference type="EMBL" id="GL883145">
    <property type="protein sequence ID" value="EGG00618.1"/>
    <property type="molecule type" value="Genomic_DNA"/>
</dbReference>
<feature type="compositionally biased region" description="Polar residues" evidence="2">
    <location>
        <begin position="163"/>
        <end position="179"/>
    </location>
</feature>
<sequence>MYATPSQDTESSARNTDTSANSSTQTMIDQSPITSIDVEYSTSQTLASQQVEVEQPQCMSNPIFFIYFDPASENQVATLNESDQYPQLQQLRLSSPTASPLAFDHRLGKRSGSEDLDLLHPSKRRGVCRSNNTLDVSIFDPLGNRYDVTGPTEAKTPTREQSKMTQTRKPSRMLSSQATAPIIPDQHDNMSVPSFQASTSIHDTKKEPEVSDLNSQQQSTPSSQTASDGVFQTEPQEKIDIHNLEEKISHLESSIDTLMTLIKEKMFQHTEQERKNAARFERQSNLLDNANREIGLLKSKVEDLESSVIDLEQEMTSAHSTLRVHARIIRRISGLRSHDFEVEYDQDSDSPDSFIL</sequence>
<feature type="coiled-coil region" evidence="1">
    <location>
        <begin position="287"/>
        <end position="321"/>
    </location>
</feature>
<dbReference type="InParanoid" id="F4S3Z7"/>
<evidence type="ECO:0000313" key="4">
    <source>
        <dbReference type="Proteomes" id="UP000001072"/>
    </source>
</evidence>
<feature type="compositionally biased region" description="Polar residues" evidence="2">
    <location>
        <begin position="189"/>
        <end position="201"/>
    </location>
</feature>
<dbReference type="AlphaFoldDB" id="F4S3Z7"/>
<organism evidence="4">
    <name type="scientific">Melampsora larici-populina (strain 98AG31 / pathotype 3-4-7)</name>
    <name type="common">Poplar leaf rust fungus</name>
    <dbReference type="NCBI Taxonomy" id="747676"/>
    <lineage>
        <taxon>Eukaryota</taxon>
        <taxon>Fungi</taxon>
        <taxon>Dikarya</taxon>
        <taxon>Basidiomycota</taxon>
        <taxon>Pucciniomycotina</taxon>
        <taxon>Pucciniomycetes</taxon>
        <taxon>Pucciniales</taxon>
        <taxon>Melampsoraceae</taxon>
        <taxon>Melampsora</taxon>
    </lineage>
</organism>
<keyword evidence="1" id="KW-0175">Coiled coil</keyword>
<reference evidence="4" key="1">
    <citation type="journal article" date="2011" name="Proc. Natl. Acad. Sci. U.S.A.">
        <title>Obligate biotrophy features unraveled by the genomic analysis of rust fungi.</title>
        <authorList>
            <person name="Duplessis S."/>
            <person name="Cuomo C.A."/>
            <person name="Lin Y.-C."/>
            <person name="Aerts A."/>
            <person name="Tisserant E."/>
            <person name="Veneault-Fourrey C."/>
            <person name="Joly D.L."/>
            <person name="Hacquard S."/>
            <person name="Amselem J."/>
            <person name="Cantarel B.L."/>
            <person name="Chiu R."/>
            <person name="Coutinho P.M."/>
            <person name="Feau N."/>
            <person name="Field M."/>
            <person name="Frey P."/>
            <person name="Gelhaye E."/>
            <person name="Goldberg J."/>
            <person name="Grabherr M.G."/>
            <person name="Kodira C.D."/>
            <person name="Kohler A."/>
            <person name="Kuees U."/>
            <person name="Lindquist E.A."/>
            <person name="Lucas S.M."/>
            <person name="Mago R."/>
            <person name="Mauceli E."/>
            <person name="Morin E."/>
            <person name="Murat C."/>
            <person name="Pangilinan J.L."/>
            <person name="Park R."/>
            <person name="Pearson M."/>
            <person name="Quesneville H."/>
            <person name="Rouhier N."/>
            <person name="Sakthikumar S."/>
            <person name="Salamov A.A."/>
            <person name="Schmutz J."/>
            <person name="Selles B."/>
            <person name="Shapiro H."/>
            <person name="Tanguay P."/>
            <person name="Tuskan G.A."/>
            <person name="Henrissat B."/>
            <person name="Van de Peer Y."/>
            <person name="Rouze P."/>
            <person name="Ellis J.G."/>
            <person name="Dodds P.N."/>
            <person name="Schein J.E."/>
            <person name="Zhong S."/>
            <person name="Hamelin R.C."/>
            <person name="Grigoriev I.V."/>
            <person name="Szabo L.J."/>
            <person name="Martin F."/>
        </authorList>
    </citation>
    <scope>NUCLEOTIDE SEQUENCE [LARGE SCALE GENOMIC DNA]</scope>
    <source>
        <strain evidence="4">98AG31 / pathotype 3-4-7</strain>
    </source>
</reference>
<evidence type="ECO:0000256" key="2">
    <source>
        <dbReference type="SAM" id="MobiDB-lite"/>
    </source>
</evidence>
<evidence type="ECO:0000256" key="1">
    <source>
        <dbReference type="SAM" id="Coils"/>
    </source>
</evidence>
<dbReference type="VEuPathDB" id="FungiDB:MELLADRAFT_93115"/>
<gene>
    <name evidence="3" type="ORF">MELLADRAFT_93115</name>
</gene>
<dbReference type="GeneID" id="18936476"/>
<proteinExistence type="predicted"/>
<feature type="compositionally biased region" description="Low complexity" evidence="2">
    <location>
        <begin position="215"/>
        <end position="225"/>
    </location>
</feature>
<feature type="region of interest" description="Disordered" evidence="2">
    <location>
        <begin position="1"/>
        <end position="31"/>
    </location>
</feature>
<name>F4S3Z7_MELLP</name>
<keyword evidence="4" id="KW-1185">Reference proteome</keyword>
<dbReference type="RefSeq" id="XP_007416072.1">
    <property type="nucleotide sequence ID" value="XM_007416010.1"/>
</dbReference>
<feature type="region of interest" description="Disordered" evidence="2">
    <location>
        <begin position="143"/>
        <end position="231"/>
    </location>
</feature>